<name>M0E883_9EURY</name>
<evidence type="ECO:0000256" key="4">
    <source>
        <dbReference type="ARBA" id="ARBA00023136"/>
    </source>
</evidence>
<feature type="transmembrane region" description="Helical" evidence="5">
    <location>
        <begin position="341"/>
        <end position="359"/>
    </location>
</feature>
<feature type="domain" description="HTTM-like" evidence="6">
    <location>
        <begin position="20"/>
        <end position="299"/>
    </location>
</feature>
<dbReference type="InterPro" id="IPR011020">
    <property type="entry name" value="HTTM-like"/>
</dbReference>
<keyword evidence="2 5" id="KW-0812">Transmembrane</keyword>
<feature type="transmembrane region" description="Helical" evidence="5">
    <location>
        <begin position="233"/>
        <end position="256"/>
    </location>
</feature>
<dbReference type="PATRIC" id="fig|1227466.3.peg.2842"/>
<feature type="transmembrane region" description="Helical" evidence="5">
    <location>
        <begin position="85"/>
        <end position="103"/>
    </location>
</feature>
<dbReference type="PANTHER" id="PTHR39535">
    <property type="entry name" value="SPORULATION-DELAYING PROTEIN SDPB"/>
    <property type="match status" value="1"/>
</dbReference>
<dbReference type="GO" id="GO:0012505">
    <property type="term" value="C:endomembrane system"/>
    <property type="evidence" value="ECO:0007669"/>
    <property type="project" value="UniProtKB-SubCell"/>
</dbReference>
<feature type="transmembrane region" description="Helical" evidence="5">
    <location>
        <begin position="175"/>
        <end position="193"/>
    </location>
</feature>
<dbReference type="InterPro" id="IPR052964">
    <property type="entry name" value="Sporulation_signal_mat"/>
</dbReference>
<keyword evidence="8" id="KW-1185">Reference proteome</keyword>
<protein>
    <submittedName>
        <fullName evidence="7">HTTM domain protein</fullName>
    </submittedName>
</protein>
<dbReference type="Proteomes" id="UP000011509">
    <property type="component" value="Unassembled WGS sequence"/>
</dbReference>
<evidence type="ECO:0000256" key="5">
    <source>
        <dbReference type="SAM" id="Phobius"/>
    </source>
</evidence>
<gene>
    <name evidence="7" type="ORF">C464_14290</name>
</gene>
<organism evidence="7 8">
    <name type="scientific">Halorubrum coriense DSM 10284</name>
    <dbReference type="NCBI Taxonomy" id="1227466"/>
    <lineage>
        <taxon>Archaea</taxon>
        <taxon>Methanobacteriati</taxon>
        <taxon>Methanobacteriota</taxon>
        <taxon>Stenosarchaea group</taxon>
        <taxon>Halobacteria</taxon>
        <taxon>Halobacteriales</taxon>
        <taxon>Haloferacaceae</taxon>
        <taxon>Halorubrum</taxon>
    </lineage>
</organism>
<keyword evidence="3 5" id="KW-1133">Transmembrane helix</keyword>
<evidence type="ECO:0000313" key="7">
    <source>
        <dbReference type="EMBL" id="ELZ44011.1"/>
    </source>
</evidence>
<feature type="transmembrane region" description="Helical" evidence="5">
    <location>
        <begin position="27"/>
        <end position="45"/>
    </location>
</feature>
<sequence>MTTAESAGAAPRLRAALRRRLGVDPRALAALRLALGVVLLVDLGLRARNLVAFYTDDGVLPRATLAEASPLGARLSLHALSGEPGAAAALFLAAALAAVALAVGYRTRVAAAVSLVLLASLQARNPFVLNAGDALLIQLLGAGLLCPLGARWSLDAVRRRTADAADSAVNAAVDRVAGPATALLLGLVVVVYVSNAVVKFRGTAWPAGEAVGRVFRLTYLHGPLGGLVPEWPALLAAATYGWVALLVASPLLVAAAGRVRAALAGTLLAAHLSMALTLQIGVFSLVSATALIPFFPPSVWDRIERAIAPESDRLRDSAARRFGAVSPADGGGALGAVRERVAGAVPVVAAVLLVALVAWNGMALGFVETPDAVASVSDPTESGWDMFAPNPPSTDALVVATATTADGDRIDALYGDRVALDRPPSDARAYPTARWRKLLSLLADDPDPDRVDPVLAHLCDRATRFADGGARPVRSVRLSTVYVDVADGETRVDELGTRSCPGS</sequence>
<dbReference type="PANTHER" id="PTHR39535:SF2">
    <property type="entry name" value="HTTM DOMAIN-CONTAINING PROTEIN"/>
    <property type="match status" value="1"/>
</dbReference>
<feature type="transmembrane region" description="Helical" evidence="5">
    <location>
        <begin position="268"/>
        <end position="295"/>
    </location>
</feature>
<dbReference type="STRING" id="1227466.C464_14290"/>
<dbReference type="AlphaFoldDB" id="M0E883"/>
<reference evidence="7 8" key="1">
    <citation type="journal article" date="2014" name="PLoS Genet.">
        <title>Phylogenetically driven sequencing of extremely halophilic archaea reveals strategies for static and dynamic osmo-response.</title>
        <authorList>
            <person name="Becker E.A."/>
            <person name="Seitzer P.M."/>
            <person name="Tritt A."/>
            <person name="Larsen D."/>
            <person name="Krusor M."/>
            <person name="Yao A.I."/>
            <person name="Wu D."/>
            <person name="Madern D."/>
            <person name="Eisen J.A."/>
            <person name="Darling A.E."/>
            <person name="Facciotti M.T."/>
        </authorList>
    </citation>
    <scope>NUCLEOTIDE SEQUENCE [LARGE SCALE GENOMIC DNA]</scope>
    <source>
        <strain evidence="7 8">DSM 10284</strain>
    </source>
</reference>
<evidence type="ECO:0000256" key="3">
    <source>
        <dbReference type="ARBA" id="ARBA00022989"/>
    </source>
</evidence>
<dbReference type="SMART" id="SM00752">
    <property type="entry name" value="HTTM"/>
    <property type="match status" value="1"/>
</dbReference>
<comment type="subcellular location">
    <subcellularLocation>
        <location evidence="1">Endomembrane system</location>
        <topology evidence="1">Multi-pass membrane protein</topology>
    </subcellularLocation>
</comment>
<dbReference type="EMBL" id="AOJL01000060">
    <property type="protein sequence ID" value="ELZ44011.1"/>
    <property type="molecule type" value="Genomic_DNA"/>
</dbReference>
<evidence type="ECO:0000313" key="8">
    <source>
        <dbReference type="Proteomes" id="UP000011509"/>
    </source>
</evidence>
<proteinExistence type="predicted"/>
<keyword evidence="4 5" id="KW-0472">Membrane</keyword>
<evidence type="ECO:0000259" key="6">
    <source>
        <dbReference type="SMART" id="SM00752"/>
    </source>
</evidence>
<evidence type="ECO:0000256" key="1">
    <source>
        <dbReference type="ARBA" id="ARBA00004127"/>
    </source>
</evidence>
<accession>M0E883</accession>
<dbReference type="RefSeq" id="WP_006114393.1">
    <property type="nucleotide sequence ID" value="NZ_AOJL01000060.1"/>
</dbReference>
<comment type="caution">
    <text evidence="7">The sequence shown here is derived from an EMBL/GenBank/DDBJ whole genome shotgun (WGS) entry which is preliminary data.</text>
</comment>
<evidence type="ECO:0000256" key="2">
    <source>
        <dbReference type="ARBA" id="ARBA00022692"/>
    </source>
</evidence>